<reference evidence="2" key="3">
    <citation type="submission" date="2023-05" db="EMBL/GenBank/DDBJ databases">
        <authorList>
            <person name="Smith C.H."/>
        </authorList>
    </citation>
    <scope>NUCLEOTIDE SEQUENCE</scope>
    <source>
        <strain evidence="2">CHS0354</strain>
        <tissue evidence="2">Mantle</tissue>
    </source>
</reference>
<evidence type="ECO:0008006" key="4">
    <source>
        <dbReference type="Google" id="ProtNLM"/>
    </source>
</evidence>
<sequence length="160" mass="18402">MNYTTKHQLQPNVSRHPPSVTLNCRRHHIIINRLQTGKTLLQSSLGKHLKDRRHQTSTCTHCRERETLQHIFNDCTHYHLQRLELQRYQQRIGAPYTYQHILSTKDNPNLKPPNNDLLAQKAAHNKDQDLTNTTMKGRQPPLHQGSLIPPPPGPTATPGL</sequence>
<dbReference type="AlphaFoldDB" id="A0AAE0SB05"/>
<dbReference type="Proteomes" id="UP001195483">
    <property type="component" value="Unassembled WGS sequence"/>
</dbReference>
<evidence type="ECO:0000313" key="2">
    <source>
        <dbReference type="EMBL" id="KAK3588564.1"/>
    </source>
</evidence>
<reference evidence="2" key="1">
    <citation type="journal article" date="2021" name="Genome Biol. Evol.">
        <title>A High-Quality Reference Genome for a Parasitic Bivalve with Doubly Uniparental Inheritance (Bivalvia: Unionida).</title>
        <authorList>
            <person name="Smith C.H."/>
        </authorList>
    </citation>
    <scope>NUCLEOTIDE SEQUENCE</scope>
    <source>
        <strain evidence="2">CHS0354</strain>
    </source>
</reference>
<feature type="compositionally biased region" description="Pro residues" evidence="1">
    <location>
        <begin position="148"/>
        <end position="160"/>
    </location>
</feature>
<proteinExistence type="predicted"/>
<feature type="region of interest" description="Disordered" evidence="1">
    <location>
        <begin position="124"/>
        <end position="160"/>
    </location>
</feature>
<keyword evidence="3" id="KW-1185">Reference proteome</keyword>
<name>A0AAE0SB05_9BIVA</name>
<comment type="caution">
    <text evidence="2">The sequence shown here is derived from an EMBL/GenBank/DDBJ whole genome shotgun (WGS) entry which is preliminary data.</text>
</comment>
<protein>
    <recommendedName>
        <fullName evidence="4">Reverse transcriptase zinc-binding domain-containing protein</fullName>
    </recommendedName>
</protein>
<dbReference type="EMBL" id="JAEAOA010001561">
    <property type="protein sequence ID" value="KAK3588564.1"/>
    <property type="molecule type" value="Genomic_DNA"/>
</dbReference>
<evidence type="ECO:0000313" key="3">
    <source>
        <dbReference type="Proteomes" id="UP001195483"/>
    </source>
</evidence>
<reference evidence="2" key="2">
    <citation type="journal article" date="2021" name="Genome Biol. Evol.">
        <title>Developing a high-quality reference genome for a parasitic bivalve with doubly uniparental inheritance (Bivalvia: Unionida).</title>
        <authorList>
            <person name="Smith C.H."/>
        </authorList>
    </citation>
    <scope>NUCLEOTIDE SEQUENCE</scope>
    <source>
        <strain evidence="2">CHS0354</strain>
        <tissue evidence="2">Mantle</tissue>
    </source>
</reference>
<accession>A0AAE0SB05</accession>
<gene>
    <name evidence="2" type="ORF">CHS0354_026169</name>
</gene>
<organism evidence="2 3">
    <name type="scientific">Potamilus streckersoni</name>
    <dbReference type="NCBI Taxonomy" id="2493646"/>
    <lineage>
        <taxon>Eukaryota</taxon>
        <taxon>Metazoa</taxon>
        <taxon>Spiralia</taxon>
        <taxon>Lophotrochozoa</taxon>
        <taxon>Mollusca</taxon>
        <taxon>Bivalvia</taxon>
        <taxon>Autobranchia</taxon>
        <taxon>Heteroconchia</taxon>
        <taxon>Palaeoheterodonta</taxon>
        <taxon>Unionida</taxon>
        <taxon>Unionoidea</taxon>
        <taxon>Unionidae</taxon>
        <taxon>Ambleminae</taxon>
        <taxon>Lampsilini</taxon>
        <taxon>Potamilus</taxon>
    </lineage>
</organism>
<evidence type="ECO:0000256" key="1">
    <source>
        <dbReference type="SAM" id="MobiDB-lite"/>
    </source>
</evidence>